<dbReference type="RefSeq" id="WP_280628538.1">
    <property type="nucleotide sequence ID" value="NZ_CP123498.1"/>
</dbReference>
<sequence>MEIKIAHDLVNFLEFLGVDLAFGVSGGFIVPIWQELSSSKK</sequence>
<dbReference type="AlphaFoldDB" id="A0AA95GC03"/>
<keyword evidence="1" id="KW-1133">Transmembrane helix</keyword>
<name>A0AA95GC03_9GAMM</name>
<reference evidence="2" key="1">
    <citation type="submission" date="2023-04" db="EMBL/GenBank/DDBJ databases">
        <title>Genome dynamics across the evolutionary transition to endosymbiosis.</title>
        <authorList>
            <person name="Siozios S."/>
            <person name="Nadal-Jimenez P."/>
            <person name="Azagi T."/>
            <person name="Sprong H."/>
            <person name="Frost C.L."/>
            <person name="Parratt S.R."/>
            <person name="Taylor G."/>
            <person name="Brettell L."/>
            <person name="Lew K.C."/>
            <person name="Croft L."/>
            <person name="King K.C."/>
            <person name="Brockhurst M.A."/>
            <person name="Hypsa V."/>
            <person name="Novakova E."/>
            <person name="Darby A.C."/>
            <person name="Hurst G.D.D."/>
        </authorList>
    </citation>
    <scope>NUCLEOTIDE SEQUENCE</scope>
    <source>
        <strain evidence="2">AIh</strain>
    </source>
</reference>
<feature type="transmembrane region" description="Helical" evidence="1">
    <location>
        <begin position="12"/>
        <end position="33"/>
    </location>
</feature>
<evidence type="ECO:0000256" key="1">
    <source>
        <dbReference type="SAM" id="Phobius"/>
    </source>
</evidence>
<gene>
    <name evidence="2" type="ORF">QE207_10425</name>
</gene>
<dbReference type="SUPFAM" id="SSF52518">
    <property type="entry name" value="Thiamin diphosphate-binding fold (THDP-binding)"/>
    <property type="match status" value="1"/>
</dbReference>
<protein>
    <submittedName>
        <fullName evidence="2">Uncharacterized protein</fullName>
    </submittedName>
</protein>
<evidence type="ECO:0000313" key="2">
    <source>
        <dbReference type="EMBL" id="WGL94164.1"/>
    </source>
</evidence>
<organism evidence="2 3">
    <name type="scientific">Arsenophonus nasoniae</name>
    <name type="common">son-killer infecting Nasonia vitripennis</name>
    <dbReference type="NCBI Taxonomy" id="638"/>
    <lineage>
        <taxon>Bacteria</taxon>
        <taxon>Pseudomonadati</taxon>
        <taxon>Pseudomonadota</taxon>
        <taxon>Gammaproteobacteria</taxon>
        <taxon>Enterobacterales</taxon>
        <taxon>Morganellaceae</taxon>
        <taxon>Arsenophonus</taxon>
    </lineage>
</organism>
<dbReference type="EMBL" id="CP123498">
    <property type="protein sequence ID" value="WGL94164.1"/>
    <property type="molecule type" value="Genomic_DNA"/>
</dbReference>
<evidence type="ECO:0000313" key="3">
    <source>
        <dbReference type="Proteomes" id="UP001177597"/>
    </source>
</evidence>
<dbReference type="InterPro" id="IPR029061">
    <property type="entry name" value="THDP-binding"/>
</dbReference>
<keyword evidence="1" id="KW-0472">Membrane</keyword>
<accession>A0AA95GC03</accession>
<dbReference type="Proteomes" id="UP001177597">
    <property type="component" value="Chromosome"/>
</dbReference>
<proteinExistence type="predicted"/>
<keyword evidence="1" id="KW-0812">Transmembrane</keyword>